<name>A0A9E7I705_9LILI</name>
<feature type="signal peptide" evidence="1">
    <location>
        <begin position="1"/>
        <end position="27"/>
    </location>
</feature>
<dbReference type="OrthoDB" id="1507364at2759"/>
<dbReference type="Proteomes" id="UP001055439">
    <property type="component" value="Chromosome 9"/>
</dbReference>
<keyword evidence="2" id="KW-0346">Stress response</keyword>
<keyword evidence="3" id="KW-1185">Reference proteome</keyword>
<dbReference type="EMBL" id="CP097511">
    <property type="protein sequence ID" value="URE46547.1"/>
    <property type="molecule type" value="Genomic_DNA"/>
</dbReference>
<evidence type="ECO:0000313" key="2">
    <source>
        <dbReference type="EMBL" id="URE46541.1"/>
    </source>
</evidence>
<accession>A0A9E7I705</accession>
<reference evidence="2" key="1">
    <citation type="submission" date="2022-05" db="EMBL/GenBank/DDBJ databases">
        <title>The Musa troglodytarum L. genome provides insights into the mechanism of non-climacteric behaviour and enrichment of carotenoids.</title>
        <authorList>
            <person name="Wang J."/>
        </authorList>
    </citation>
    <scope>NUCLEOTIDE SEQUENCE</scope>
    <source>
        <tissue evidence="2">Leaf</tissue>
    </source>
</reference>
<protein>
    <submittedName>
        <fullName evidence="2">Heat shock protein DnaJ</fullName>
    </submittedName>
</protein>
<organism evidence="2 3">
    <name type="scientific">Musa troglodytarum</name>
    <name type="common">fe'i banana</name>
    <dbReference type="NCBI Taxonomy" id="320322"/>
    <lineage>
        <taxon>Eukaryota</taxon>
        <taxon>Viridiplantae</taxon>
        <taxon>Streptophyta</taxon>
        <taxon>Embryophyta</taxon>
        <taxon>Tracheophyta</taxon>
        <taxon>Spermatophyta</taxon>
        <taxon>Magnoliopsida</taxon>
        <taxon>Liliopsida</taxon>
        <taxon>Zingiberales</taxon>
        <taxon>Musaceae</taxon>
        <taxon>Musa</taxon>
    </lineage>
</organism>
<evidence type="ECO:0000313" key="3">
    <source>
        <dbReference type="Proteomes" id="UP001055439"/>
    </source>
</evidence>
<dbReference type="AlphaFoldDB" id="A0A9E7I705"/>
<proteinExistence type="predicted"/>
<gene>
    <name evidence="2" type="ORF">MUK42_23326</name>
</gene>
<sequence>MQPALSNSSSALLSSLSLSLSLSLCASDLSCRSEISVGLPIRPSLSFTGNHLLPLLFCPRAVADAGQKEADQPDKGTHPKPFLFPPYRLLSLFPFPSKGSVGRVAGGSWRKTEKKKKKEDLSWFDGGKIGFFVRSLSFFPRMKMVAGGQR</sequence>
<feature type="chain" id="PRO_5040045765" evidence="1">
    <location>
        <begin position="28"/>
        <end position="150"/>
    </location>
</feature>
<evidence type="ECO:0000256" key="1">
    <source>
        <dbReference type="SAM" id="SignalP"/>
    </source>
</evidence>
<keyword evidence="1" id="KW-0732">Signal</keyword>
<dbReference type="EMBL" id="CP097511">
    <property type="protein sequence ID" value="URE46541.1"/>
    <property type="molecule type" value="Genomic_DNA"/>
</dbReference>